<organism evidence="1 2">
    <name type="scientific">Anaerotignum faecicola</name>
    <dbReference type="NCBI Taxonomy" id="2358141"/>
    <lineage>
        <taxon>Bacteria</taxon>
        <taxon>Bacillati</taxon>
        <taxon>Bacillota</taxon>
        <taxon>Clostridia</taxon>
        <taxon>Lachnospirales</taxon>
        <taxon>Anaerotignaceae</taxon>
        <taxon>Anaerotignum</taxon>
    </lineage>
</organism>
<dbReference type="OrthoDB" id="2619867at2"/>
<protein>
    <submittedName>
        <fullName evidence="1">Uncharacterized protein</fullName>
    </submittedName>
</protein>
<sequence length="644" mass="72138">MGRFSVPSSPARNVVKIETFKGVDLNSSPSNVEITRSPNAPNMMRDVPGKVRKRQGYERIAQFSGKRINGVHILRSAEKNEEKVLIHAGDSLYLEGKAIYTAMADERSVGRQFYGKLFIFDGKKALCYGEFETEETAAAETETDKEEKPKAFMVKPLEDAAYIPTVIISRKPTGGGTTLEPLNLIGRKWKESFLSDGTAKVYQLTAKDLDADKVTVRIMTKEGEWTEKKEGTDFTVDRKKGTVTFTTAPGASPVVGYDNVEITAAKTRKGYADKINKCKIISLFGVNGAMDRMFLSGNPDFPNRDWYCKMADGFFWGDLWYSTLGQDGSAIVGYSIINDRLAAHKSDAEEGRNVILRKGEMGEKDATFPIIGTLTGRGALGSHTFGYLGSEPLFLTDIGIMAITAADLTGEKYSQSRSYYIDNALTAEKGLADAYAYIWRDFYLISTGGGRVYLLDGLQKSYERDNPYSSFQYECYVWENVPARVFWEDKEGRLCFGDAEGNLFRFFDDVTNQKSYNDNGRAISARWDTAELSGKLFYKNKNFRRLDFVLAPAIATGAKVFAQVKGVWSEIFDSGARAMYFDFTHINWERINFSTDDTPRTIGGKIKIKKVDKVAFSLRNEQLNEPFGIYSLAMEYTENGNYKG</sequence>
<reference evidence="1 2" key="1">
    <citation type="submission" date="2018-10" db="EMBL/GenBank/DDBJ databases">
        <title>Draft Genome Sequence of Anaerotignum sp. KCTC 15736.</title>
        <authorList>
            <person name="Choi S.H."/>
            <person name="Kim J.S."/>
            <person name="Kang S.W."/>
            <person name="Lee J.S."/>
            <person name="Park S.H."/>
        </authorList>
    </citation>
    <scope>NUCLEOTIDE SEQUENCE [LARGE SCALE GENOMIC DNA]</scope>
    <source>
        <strain evidence="1 2">KCTC 15736</strain>
    </source>
</reference>
<evidence type="ECO:0000313" key="2">
    <source>
        <dbReference type="Proteomes" id="UP000287361"/>
    </source>
</evidence>
<name>A0A401LGC3_9FIRM</name>
<proteinExistence type="predicted"/>
<accession>A0A401LGC3</accession>
<dbReference type="Proteomes" id="UP000287361">
    <property type="component" value="Unassembled WGS sequence"/>
</dbReference>
<comment type="caution">
    <text evidence="1">The sequence shown here is derived from an EMBL/GenBank/DDBJ whole genome shotgun (WGS) entry which is preliminary data.</text>
</comment>
<gene>
    <name evidence="1" type="ORF">KGMB03357_22160</name>
</gene>
<evidence type="ECO:0000313" key="1">
    <source>
        <dbReference type="EMBL" id="GCB30555.1"/>
    </source>
</evidence>
<dbReference type="AlphaFoldDB" id="A0A401LGC3"/>
<keyword evidence="2" id="KW-1185">Reference proteome</keyword>
<dbReference type="EMBL" id="BHVZ01000014">
    <property type="protein sequence ID" value="GCB30555.1"/>
    <property type="molecule type" value="Genomic_DNA"/>
</dbReference>